<name>A0AAV2R607_MEGNR</name>
<gene>
    <name evidence="4" type="ORF">MNOR_LOCUS21182</name>
</gene>
<dbReference type="AlphaFoldDB" id="A0AAV2R607"/>
<evidence type="ECO:0000256" key="1">
    <source>
        <dbReference type="ARBA" id="ARBA00009283"/>
    </source>
</evidence>
<keyword evidence="3" id="KW-0472">Membrane</keyword>
<evidence type="ECO:0000256" key="2">
    <source>
        <dbReference type="ARBA" id="ARBA00022801"/>
    </source>
</evidence>
<feature type="transmembrane region" description="Helical" evidence="3">
    <location>
        <begin position="428"/>
        <end position="452"/>
    </location>
</feature>
<sequence>MSTKCETCLELYGGISNLPRSCNLLSLISQTRLPISSSAQLKENIKRYTQPLGMRSTTKRYKRACAELNMVNSSEYFFQNVKHGSGHYKMIQEKEHCNVRWQPCSLVQNCAKMRQMTPFEDPGSPNIHLYLLNTIDTNFHGLKGPTKTLNFWVLGCRTISWSTGAGILRYRYFGLFEFNPFKSGALMTDSQVEVNDPCVPKGTAQTLPYNDVFSPCTLRKGNFASPTLLQNQRKTKNALLKYKSKRSVDSSKRKRIIENNELSEIKKTPGIKYHIRGGSDAVRCQQLVGQLFQKDVCENTFAYGDCMGNSSVPTITGKLIGFSEVLVDILHILGENLTLTALEEEILKICSMDISQLQNAYPDLSDDDLENFCFDAMYVYKILVDGIGITEQTWNDVEFKSEIAGTDIQWSLGYFRSIESPPASVVPLLGPVPTILLLILFSAFLISGTSFCRHAIKIKRHSSSYQRCEYPQI</sequence>
<proteinExistence type="inferred from homology"/>
<dbReference type="GO" id="GO:0004382">
    <property type="term" value="F:GDP phosphatase activity"/>
    <property type="evidence" value="ECO:0007669"/>
    <property type="project" value="TreeGrafter"/>
</dbReference>
<keyword evidence="3" id="KW-1133">Transmembrane helix</keyword>
<keyword evidence="2" id="KW-0378">Hydrolase</keyword>
<dbReference type="EMBL" id="CAXKWB010016887">
    <property type="protein sequence ID" value="CAL4117397.1"/>
    <property type="molecule type" value="Genomic_DNA"/>
</dbReference>
<dbReference type="PANTHER" id="PTHR11782">
    <property type="entry name" value="ADENOSINE/GUANOSINE DIPHOSPHATASE"/>
    <property type="match status" value="1"/>
</dbReference>
<dbReference type="Proteomes" id="UP001497623">
    <property type="component" value="Unassembled WGS sequence"/>
</dbReference>
<dbReference type="GO" id="GO:0045134">
    <property type="term" value="F:UDP phosphatase activity"/>
    <property type="evidence" value="ECO:0007669"/>
    <property type="project" value="TreeGrafter"/>
</dbReference>
<comment type="caution">
    <text evidence="4">The sequence shown here is derived from an EMBL/GenBank/DDBJ whole genome shotgun (WGS) entry which is preliminary data.</text>
</comment>
<keyword evidence="3" id="KW-0812">Transmembrane</keyword>
<keyword evidence="5" id="KW-1185">Reference proteome</keyword>
<dbReference type="GO" id="GO:0016020">
    <property type="term" value="C:membrane"/>
    <property type="evidence" value="ECO:0007669"/>
    <property type="project" value="TreeGrafter"/>
</dbReference>
<reference evidence="4 5" key="1">
    <citation type="submission" date="2024-05" db="EMBL/GenBank/DDBJ databases">
        <authorList>
            <person name="Wallberg A."/>
        </authorList>
    </citation>
    <scope>NUCLEOTIDE SEQUENCE [LARGE SCALE GENOMIC DNA]</scope>
</reference>
<comment type="similarity">
    <text evidence="1">Belongs to the GDA1/CD39 NTPase family.</text>
</comment>
<accession>A0AAV2R607</accession>
<dbReference type="GO" id="GO:0017111">
    <property type="term" value="F:ribonucleoside triphosphate phosphatase activity"/>
    <property type="evidence" value="ECO:0007669"/>
    <property type="project" value="TreeGrafter"/>
</dbReference>
<evidence type="ECO:0000313" key="5">
    <source>
        <dbReference type="Proteomes" id="UP001497623"/>
    </source>
</evidence>
<evidence type="ECO:0000256" key="3">
    <source>
        <dbReference type="SAM" id="Phobius"/>
    </source>
</evidence>
<dbReference type="InterPro" id="IPR000407">
    <property type="entry name" value="GDA1_CD39_NTPase"/>
</dbReference>
<dbReference type="Pfam" id="PF01150">
    <property type="entry name" value="GDA1_CD39"/>
    <property type="match status" value="1"/>
</dbReference>
<dbReference type="GO" id="GO:0009134">
    <property type="term" value="P:nucleoside diphosphate catabolic process"/>
    <property type="evidence" value="ECO:0007669"/>
    <property type="project" value="TreeGrafter"/>
</dbReference>
<protein>
    <submittedName>
        <fullName evidence="4">Uncharacterized protein</fullName>
    </submittedName>
</protein>
<evidence type="ECO:0000313" key="4">
    <source>
        <dbReference type="EMBL" id="CAL4117397.1"/>
    </source>
</evidence>
<dbReference type="Gene3D" id="3.30.420.150">
    <property type="entry name" value="Exopolyphosphatase. Domain 2"/>
    <property type="match status" value="1"/>
</dbReference>
<dbReference type="PANTHER" id="PTHR11782:SF83">
    <property type="entry name" value="GUANOSINE-DIPHOSPHATASE"/>
    <property type="match status" value="1"/>
</dbReference>
<organism evidence="4 5">
    <name type="scientific">Meganyctiphanes norvegica</name>
    <name type="common">Northern krill</name>
    <name type="synonym">Thysanopoda norvegica</name>
    <dbReference type="NCBI Taxonomy" id="48144"/>
    <lineage>
        <taxon>Eukaryota</taxon>
        <taxon>Metazoa</taxon>
        <taxon>Ecdysozoa</taxon>
        <taxon>Arthropoda</taxon>
        <taxon>Crustacea</taxon>
        <taxon>Multicrustacea</taxon>
        <taxon>Malacostraca</taxon>
        <taxon>Eumalacostraca</taxon>
        <taxon>Eucarida</taxon>
        <taxon>Euphausiacea</taxon>
        <taxon>Euphausiidae</taxon>
        <taxon>Meganyctiphanes</taxon>
    </lineage>
</organism>